<comment type="caution">
    <text evidence="1">The sequence shown here is derived from an EMBL/GenBank/DDBJ whole genome shotgun (WGS) entry which is preliminary data.</text>
</comment>
<proteinExistence type="predicted"/>
<gene>
    <name evidence="1" type="ORF">PsorP6_004233</name>
</gene>
<protein>
    <submittedName>
        <fullName evidence="1">Uncharacterized protein</fullName>
    </submittedName>
</protein>
<reference evidence="1 2" key="1">
    <citation type="journal article" date="2022" name="bioRxiv">
        <title>The genome of the oomycete Peronosclerospora sorghi, a cosmopolitan pathogen of maize and sorghum, is inflated with dispersed pseudogenes.</title>
        <authorList>
            <person name="Fletcher K."/>
            <person name="Martin F."/>
            <person name="Isakeit T."/>
            <person name="Cavanaugh K."/>
            <person name="Magill C."/>
            <person name="Michelmore R."/>
        </authorList>
    </citation>
    <scope>NUCLEOTIDE SEQUENCE [LARGE SCALE GENOMIC DNA]</scope>
    <source>
        <strain evidence="1">P6</strain>
    </source>
</reference>
<organism evidence="1 2">
    <name type="scientific">Peronosclerospora sorghi</name>
    <dbReference type="NCBI Taxonomy" id="230839"/>
    <lineage>
        <taxon>Eukaryota</taxon>
        <taxon>Sar</taxon>
        <taxon>Stramenopiles</taxon>
        <taxon>Oomycota</taxon>
        <taxon>Peronosporomycetes</taxon>
        <taxon>Peronosporales</taxon>
        <taxon>Peronosporaceae</taxon>
        <taxon>Peronosclerospora</taxon>
    </lineage>
</organism>
<dbReference type="EMBL" id="CM047587">
    <property type="protein sequence ID" value="KAI9908098.1"/>
    <property type="molecule type" value="Genomic_DNA"/>
</dbReference>
<evidence type="ECO:0000313" key="2">
    <source>
        <dbReference type="Proteomes" id="UP001163321"/>
    </source>
</evidence>
<name>A0ACC0VQE2_9STRA</name>
<evidence type="ECO:0000313" key="1">
    <source>
        <dbReference type="EMBL" id="KAI9908098.1"/>
    </source>
</evidence>
<sequence>MSREQQEEKGIIIRSAALTNVFDREGSPPSKHAVDVMKKYNLDLSMHRSQLLTEKMCREADYIVCVASSMTFKVTEKFSKVKERDGVLTAFTRDIPDPWHMSYDIYMENVAQIEEMTRDFLDKHVTW</sequence>
<keyword evidence="2" id="KW-1185">Reference proteome</keyword>
<dbReference type="Proteomes" id="UP001163321">
    <property type="component" value="Chromosome 8"/>
</dbReference>
<accession>A0ACC0VQE2</accession>